<feature type="compositionally biased region" description="Basic and acidic residues" evidence="1">
    <location>
        <begin position="124"/>
        <end position="143"/>
    </location>
</feature>
<organism evidence="2 3">
    <name type="scientific">Bos mutus</name>
    <name type="common">wild yak</name>
    <dbReference type="NCBI Taxonomy" id="72004"/>
    <lineage>
        <taxon>Eukaryota</taxon>
        <taxon>Metazoa</taxon>
        <taxon>Chordata</taxon>
        <taxon>Craniata</taxon>
        <taxon>Vertebrata</taxon>
        <taxon>Euteleostomi</taxon>
        <taxon>Mammalia</taxon>
        <taxon>Eutheria</taxon>
        <taxon>Laurasiatheria</taxon>
        <taxon>Artiodactyla</taxon>
        <taxon>Ruminantia</taxon>
        <taxon>Pecora</taxon>
        <taxon>Bovidae</taxon>
        <taxon>Bovinae</taxon>
        <taxon>Bos</taxon>
    </lineage>
</organism>
<sequence>MEWVLLTQLNPTRRGWVYFEQHIPKNSWSGISDHFPVNVLSQHQSTDHWSREDASLLPLKETRPSPFQSHVQGQNCQITYKGHHEKHGYYMFKYVSTSSGRKNQTDMKQEEKNKGIALPHSGKRSQEPAPKENIVLKKEEDLFLPRTNENNKSTKSQSLSGNKQSMNEDYIISSKENAHSDLKMSIYPESKGKHRAEDRDSAIRKLHSQEGYGAALIRNSMYHGMEPRTVTELLAGENKENKPRNVLGKIPADANYAKAPSQLKNHQRDSQAQNIPVKSKSTHLTQHNMDYLKQLPKVKKIPSDFEGSGYPDLQGRGDNDLSPFSGDGPPFKDISGKGDAIDPDREGTDIQTELSSPSETETTSPDAKGPGYNEIPEKERNGRKTTGTRGKTAQEANTDVSLVEGSNDIIGGTDFKKLPGQEGNRVDGGSQDAHQGEIEFHYPHVPSKDQRKDGSRDGAEGTNYNEIPPNGKGSSRKGTQHSTRYQEPSKEKQRFPSKSEGQGQLIPPRGLDNEIKHEIGSHNGPNNEGTITTHSRKNHYVPHRQNNYAWNKGGSQSKGTWGYRNSHSNRRFRPPKKHDSSESSDSGSSSESDGD</sequence>
<dbReference type="PANTHER" id="PTHR16510">
    <property type="entry name" value="EXTRACELLULAR MATRIX PHOSPHOGLYCOPROTEIN WITH ASARM MOTIF"/>
    <property type="match status" value="1"/>
</dbReference>
<accession>A0A6B0QX91</accession>
<dbReference type="Proteomes" id="UP000322234">
    <property type="component" value="Unassembled WGS sequence"/>
</dbReference>
<proteinExistence type="predicted"/>
<dbReference type="EMBL" id="VBQZ03000008">
    <property type="protein sequence ID" value="MXQ81672.1"/>
    <property type="molecule type" value="Genomic_DNA"/>
</dbReference>
<dbReference type="AlphaFoldDB" id="A0A6B0QX91"/>
<evidence type="ECO:0000256" key="1">
    <source>
        <dbReference type="SAM" id="MobiDB-lite"/>
    </source>
</evidence>
<feature type="compositionally biased region" description="Polar residues" evidence="1">
    <location>
        <begin position="544"/>
        <end position="566"/>
    </location>
</feature>
<feature type="compositionally biased region" description="Basic residues" evidence="1">
    <location>
        <begin position="567"/>
        <end position="576"/>
    </location>
</feature>
<reference evidence="2" key="1">
    <citation type="submission" date="2019-10" db="EMBL/GenBank/DDBJ databases">
        <title>The sequence and de novo assembly of the wild yak genome.</title>
        <authorList>
            <person name="Liu Y."/>
        </authorList>
    </citation>
    <scope>NUCLEOTIDE SEQUENCE [LARGE SCALE GENOMIC DNA]</scope>
    <source>
        <strain evidence="2">WY2019</strain>
    </source>
</reference>
<feature type="compositionally biased region" description="Basic and acidic residues" evidence="1">
    <location>
        <begin position="103"/>
        <end position="114"/>
    </location>
</feature>
<dbReference type="GO" id="GO:1990430">
    <property type="term" value="F:extracellular matrix protein binding"/>
    <property type="evidence" value="ECO:0007669"/>
    <property type="project" value="TreeGrafter"/>
</dbReference>
<feature type="region of interest" description="Disordered" evidence="1">
    <location>
        <begin position="261"/>
        <end position="284"/>
    </location>
</feature>
<evidence type="ECO:0008006" key="4">
    <source>
        <dbReference type="Google" id="ProtNLM"/>
    </source>
</evidence>
<feature type="compositionally biased region" description="Basic and acidic residues" evidence="1">
    <location>
        <begin position="334"/>
        <end position="348"/>
    </location>
</feature>
<dbReference type="GO" id="GO:0031012">
    <property type="term" value="C:extracellular matrix"/>
    <property type="evidence" value="ECO:0007669"/>
    <property type="project" value="TreeGrafter"/>
</dbReference>
<dbReference type="InterPro" id="IPR009837">
    <property type="entry name" value="MEPE"/>
</dbReference>
<feature type="compositionally biased region" description="Low complexity" evidence="1">
    <location>
        <begin position="352"/>
        <end position="365"/>
    </location>
</feature>
<comment type="caution">
    <text evidence="2">The sequence shown here is derived from an EMBL/GenBank/DDBJ whole genome shotgun (WGS) entry which is preliminary data.</text>
</comment>
<dbReference type="Pfam" id="PF07175">
    <property type="entry name" value="Osteoregulin"/>
    <property type="match status" value="1"/>
</dbReference>
<dbReference type="GO" id="GO:0031214">
    <property type="term" value="P:biomineral tissue development"/>
    <property type="evidence" value="ECO:0007669"/>
    <property type="project" value="InterPro"/>
</dbReference>
<feature type="compositionally biased region" description="Low complexity" evidence="1">
    <location>
        <begin position="583"/>
        <end position="595"/>
    </location>
</feature>
<feature type="compositionally biased region" description="Polar residues" evidence="1">
    <location>
        <begin position="147"/>
        <end position="165"/>
    </location>
</feature>
<gene>
    <name evidence="2" type="ORF">E5288_WYG011926</name>
</gene>
<feature type="compositionally biased region" description="Basic and acidic residues" evidence="1">
    <location>
        <begin position="434"/>
        <end position="459"/>
    </location>
</feature>
<evidence type="ECO:0000313" key="3">
    <source>
        <dbReference type="Proteomes" id="UP000322234"/>
    </source>
</evidence>
<evidence type="ECO:0000313" key="2">
    <source>
        <dbReference type="EMBL" id="MXQ81672.1"/>
    </source>
</evidence>
<feature type="compositionally biased region" description="Basic and acidic residues" evidence="1">
    <location>
        <begin position="511"/>
        <end position="520"/>
    </location>
</feature>
<name>A0A6B0QX91_9CETA</name>
<feature type="compositionally biased region" description="Polar residues" evidence="1">
    <location>
        <begin position="523"/>
        <end position="533"/>
    </location>
</feature>
<feature type="region of interest" description="Disordered" evidence="1">
    <location>
        <begin position="100"/>
        <end position="165"/>
    </location>
</feature>
<feature type="region of interest" description="Disordered" evidence="1">
    <location>
        <begin position="302"/>
        <end position="595"/>
    </location>
</feature>
<keyword evidence="3" id="KW-1185">Reference proteome</keyword>
<protein>
    <recommendedName>
        <fullName evidence="4">Matrix extracellular phosphoglycoprotein</fullName>
    </recommendedName>
</protein>
<dbReference type="PANTHER" id="PTHR16510:SF4">
    <property type="entry name" value="MATRIX EXTRACELLULAR PHOSPHOGLYCOPROTEIN"/>
    <property type="match status" value="1"/>
</dbReference>